<dbReference type="CDD" id="cd17364">
    <property type="entry name" value="MFS_PhT"/>
    <property type="match status" value="1"/>
</dbReference>
<dbReference type="eggNOG" id="KOG0252">
    <property type="taxonomic scope" value="Eukaryota"/>
</dbReference>
<sequence length="572" mass="61009">MVGKKGSNTSSNSSIAAPSAAGLAQLDNAGLSWFHIRTVLVAGMGFFCDSYDLFVISLITKCIGRLYYPDIAYYSPERCADNHISNITTACSHKYASLISSGISPADATYHVPSAMPANVDAALKGVALCGTLAGQLIFGYLGDRFGRRVSFGATLVVMVVAALLQGLSFGNTANGVIASLCLFRFALGVGVGGDYPLSATLMSEYSSRSNRGKLVGAVFAMQGIGILAAATVTIIFAAIFQNQNQNADSMWRLILMFGAVPTAATMYARLNLPETPRYTLLVKQNAATAASDIAQVLGTAAPAHESVKPVVKKMSLRMLIKNYGWKLFGCSMCWFLLDIAFYSQNLFQSDVFSAIGWIPKAQTMTITEEVFKTARAQALIALFSTVPGYWVTVFTVEKLGRWWIQLGGFTIMTLCMAILAGDYDNLKANNVTAFVALYALCFFFANFGPNSTTFILPAELFPAQYRSTAHGIAAASGKAGAIIGAFGFAAANTAIGLRPTLAILAAINFAGLLFTFLVPETKGRTLEEITEELAHIPETTTSTPMTGSSSDLTIEMTAVDDTLSRPETDQA</sequence>
<keyword evidence="2 5" id="KW-0812">Transmembrane</keyword>
<feature type="transmembrane region" description="Helical" evidence="5">
    <location>
        <begin position="252"/>
        <end position="271"/>
    </location>
</feature>
<feature type="transmembrane region" description="Helical" evidence="5">
    <location>
        <begin position="150"/>
        <end position="168"/>
    </location>
</feature>
<dbReference type="OMA" id="FKVARFQ"/>
<dbReference type="EMBL" id="KE346364">
    <property type="protein sequence ID" value="KJE93083.1"/>
    <property type="molecule type" value="Genomic_DNA"/>
</dbReference>
<keyword evidence="4 5" id="KW-0472">Membrane</keyword>
<evidence type="ECO:0000313" key="7">
    <source>
        <dbReference type="EMBL" id="KJE93083.1"/>
    </source>
</evidence>
<dbReference type="InterPro" id="IPR020846">
    <property type="entry name" value="MFS_dom"/>
</dbReference>
<dbReference type="InterPro" id="IPR036259">
    <property type="entry name" value="MFS_trans_sf"/>
</dbReference>
<feature type="transmembrane region" description="Helical" evidence="5">
    <location>
        <begin position="502"/>
        <end position="519"/>
    </location>
</feature>
<dbReference type="Pfam" id="PF00083">
    <property type="entry name" value="Sugar_tr"/>
    <property type="match status" value="1"/>
</dbReference>
<feature type="transmembrane region" description="Helical" evidence="5">
    <location>
        <begin position="432"/>
        <end position="449"/>
    </location>
</feature>
<dbReference type="InParanoid" id="A0A0D2WQC1"/>
<comment type="subcellular location">
    <subcellularLocation>
        <location evidence="1">Membrane</location>
        <topology evidence="1">Multi-pass membrane protein</topology>
    </subcellularLocation>
</comment>
<evidence type="ECO:0000259" key="6">
    <source>
        <dbReference type="PROSITE" id="PS50850"/>
    </source>
</evidence>
<dbReference type="STRING" id="595528.A0A0D2WQC1"/>
<dbReference type="PhylomeDB" id="A0A0D2WQC1"/>
<organism evidence="7 8">
    <name type="scientific">Capsaspora owczarzaki (strain ATCC 30864)</name>
    <dbReference type="NCBI Taxonomy" id="595528"/>
    <lineage>
        <taxon>Eukaryota</taxon>
        <taxon>Filasterea</taxon>
        <taxon>Capsaspora</taxon>
    </lineage>
</organism>
<dbReference type="GO" id="GO:0016020">
    <property type="term" value="C:membrane"/>
    <property type="evidence" value="ECO:0007669"/>
    <property type="project" value="UniProtKB-SubCell"/>
</dbReference>
<feature type="transmembrane region" description="Helical" evidence="5">
    <location>
        <begin position="215"/>
        <end position="240"/>
    </location>
</feature>
<gene>
    <name evidence="7" type="ORF">CAOG_003926</name>
</gene>
<dbReference type="FunCoup" id="A0A0D2WQC1">
    <property type="interactions" value="432"/>
</dbReference>
<feature type="transmembrane region" description="Helical" evidence="5">
    <location>
        <begin position="174"/>
        <end position="194"/>
    </location>
</feature>
<dbReference type="PROSITE" id="PS50850">
    <property type="entry name" value="MFS"/>
    <property type="match status" value="1"/>
</dbReference>
<evidence type="ECO:0000256" key="5">
    <source>
        <dbReference type="SAM" id="Phobius"/>
    </source>
</evidence>
<dbReference type="GO" id="GO:0022857">
    <property type="term" value="F:transmembrane transporter activity"/>
    <property type="evidence" value="ECO:0007669"/>
    <property type="project" value="InterPro"/>
</dbReference>
<protein>
    <submittedName>
        <fullName evidence="7">Phosphate transporter</fullName>
    </submittedName>
</protein>
<feature type="transmembrane region" description="Helical" evidence="5">
    <location>
        <begin position="403"/>
        <end position="420"/>
    </location>
</feature>
<evidence type="ECO:0000256" key="4">
    <source>
        <dbReference type="ARBA" id="ARBA00023136"/>
    </source>
</evidence>
<dbReference type="Gene3D" id="1.20.1250.20">
    <property type="entry name" value="MFS general substrate transporter like domains"/>
    <property type="match status" value="2"/>
</dbReference>
<accession>A0A0D2WQC1</accession>
<evidence type="ECO:0000313" key="8">
    <source>
        <dbReference type="Proteomes" id="UP000008743"/>
    </source>
</evidence>
<dbReference type="RefSeq" id="XP_004363654.1">
    <property type="nucleotide sequence ID" value="XM_004363597.2"/>
</dbReference>
<dbReference type="InterPro" id="IPR005828">
    <property type="entry name" value="MFS_sugar_transport-like"/>
</dbReference>
<feature type="transmembrane region" description="Helical" evidence="5">
    <location>
        <begin position="469"/>
        <end position="490"/>
    </location>
</feature>
<keyword evidence="3 5" id="KW-1133">Transmembrane helix</keyword>
<dbReference type="SUPFAM" id="SSF103473">
    <property type="entry name" value="MFS general substrate transporter"/>
    <property type="match status" value="1"/>
</dbReference>
<dbReference type="AlphaFoldDB" id="A0A0D2WQC1"/>
<evidence type="ECO:0000256" key="2">
    <source>
        <dbReference type="ARBA" id="ARBA00022692"/>
    </source>
</evidence>
<proteinExistence type="predicted"/>
<feature type="domain" description="Major facilitator superfamily (MFS) profile" evidence="6">
    <location>
        <begin position="38"/>
        <end position="524"/>
    </location>
</feature>
<dbReference type="OrthoDB" id="433512at2759"/>
<evidence type="ECO:0000256" key="1">
    <source>
        <dbReference type="ARBA" id="ARBA00004141"/>
    </source>
</evidence>
<reference evidence="8" key="1">
    <citation type="submission" date="2011-02" db="EMBL/GenBank/DDBJ databases">
        <title>The Genome Sequence of Capsaspora owczarzaki ATCC 30864.</title>
        <authorList>
            <person name="Russ C."/>
            <person name="Cuomo C."/>
            <person name="Burger G."/>
            <person name="Gray M.W."/>
            <person name="Holland P.W.H."/>
            <person name="King N."/>
            <person name="Lang F.B.F."/>
            <person name="Roger A.J."/>
            <person name="Ruiz-Trillo I."/>
            <person name="Young S.K."/>
            <person name="Zeng Q."/>
            <person name="Gargeya S."/>
            <person name="Alvarado L."/>
            <person name="Berlin A."/>
            <person name="Chapman S.B."/>
            <person name="Chen Z."/>
            <person name="Freedman E."/>
            <person name="Gellesch M."/>
            <person name="Goldberg J."/>
            <person name="Griggs A."/>
            <person name="Gujja S."/>
            <person name="Heilman E."/>
            <person name="Heiman D."/>
            <person name="Howarth C."/>
            <person name="Mehta T."/>
            <person name="Neiman D."/>
            <person name="Pearson M."/>
            <person name="Roberts A."/>
            <person name="Saif S."/>
            <person name="Shea T."/>
            <person name="Shenoy N."/>
            <person name="Sisk P."/>
            <person name="Stolte C."/>
            <person name="Sykes S."/>
            <person name="White J."/>
            <person name="Yandava C."/>
            <person name="Haas B."/>
            <person name="Nusbaum C."/>
            <person name="Birren B."/>
        </authorList>
    </citation>
    <scope>NUCLEOTIDE SEQUENCE</scope>
    <source>
        <strain evidence="8">ATCC 30864</strain>
    </source>
</reference>
<name>A0A0D2WQC1_CAPO3</name>
<evidence type="ECO:0000256" key="3">
    <source>
        <dbReference type="ARBA" id="ARBA00022989"/>
    </source>
</evidence>
<feature type="transmembrane region" description="Helical" evidence="5">
    <location>
        <begin position="324"/>
        <end position="343"/>
    </location>
</feature>
<dbReference type="PANTHER" id="PTHR24064">
    <property type="entry name" value="SOLUTE CARRIER FAMILY 22 MEMBER"/>
    <property type="match status" value="1"/>
</dbReference>
<keyword evidence="8" id="KW-1185">Reference proteome</keyword>
<dbReference type="Proteomes" id="UP000008743">
    <property type="component" value="Unassembled WGS sequence"/>
</dbReference>